<comment type="subunit">
    <text evidence="5">Homodimer. Homodimerization may be required to stabilize the binding of ScpA to the Smc head domains. Component of a cohesin-like complex composed of ScpA, ScpB and the Smc homodimer, in which ScpA and ScpB bind to the head domain of Smc. The presence of the three proteins is required for the association of the complex with DNA.</text>
</comment>
<dbReference type="Gene3D" id="1.10.10.10">
    <property type="entry name" value="Winged helix-like DNA-binding domain superfamily/Winged helix DNA-binding domain"/>
    <property type="match status" value="2"/>
</dbReference>
<evidence type="ECO:0000256" key="5">
    <source>
        <dbReference type="HAMAP-Rule" id="MF_01804"/>
    </source>
</evidence>
<keyword evidence="4 5" id="KW-0131">Cell cycle</keyword>
<organism evidence="7">
    <name type="scientific">Paenibacillus sp. AN1007</name>
    <dbReference type="NCBI Taxonomy" id="3151385"/>
    <lineage>
        <taxon>Bacteria</taxon>
        <taxon>Bacillati</taxon>
        <taxon>Bacillota</taxon>
        <taxon>Bacilli</taxon>
        <taxon>Bacillales</taxon>
        <taxon>Paenibacillaceae</taxon>
        <taxon>Paenibacillus</taxon>
    </lineage>
</organism>
<dbReference type="PANTHER" id="PTHR34298">
    <property type="entry name" value="SEGREGATION AND CONDENSATION PROTEIN B"/>
    <property type="match status" value="1"/>
</dbReference>
<dbReference type="InterPro" id="IPR036388">
    <property type="entry name" value="WH-like_DNA-bd_sf"/>
</dbReference>
<comment type="similarity">
    <text evidence="5">Belongs to the ScpB family.</text>
</comment>
<keyword evidence="3 5" id="KW-0159">Chromosome partition</keyword>
<dbReference type="GO" id="GO:0006260">
    <property type="term" value="P:DNA replication"/>
    <property type="evidence" value="ECO:0007669"/>
    <property type="project" value="UniProtKB-UniRule"/>
</dbReference>
<evidence type="ECO:0000256" key="2">
    <source>
        <dbReference type="ARBA" id="ARBA00022618"/>
    </source>
</evidence>
<accession>A0AAU8NJB2</accession>
<reference evidence="7" key="1">
    <citation type="submission" date="2024-05" db="EMBL/GenBank/DDBJ databases">
        <title>Draft genome assemblies of 36 bacteria isolated from hibernating arctic ground squirrels.</title>
        <authorList>
            <person name="McKee H."/>
            <person name="Mullen L."/>
            <person name="Drown D.M."/>
            <person name="Duddleston K.N."/>
        </authorList>
    </citation>
    <scope>NUCLEOTIDE SEQUENCE</scope>
    <source>
        <strain evidence="7">AN1007</strain>
    </source>
</reference>
<dbReference type="NCBIfam" id="TIGR00281">
    <property type="entry name" value="SMC-Scp complex subunit ScpB"/>
    <property type="match status" value="1"/>
</dbReference>
<dbReference type="InterPro" id="IPR036390">
    <property type="entry name" value="WH_DNA-bd_sf"/>
</dbReference>
<dbReference type="RefSeq" id="WP_366295126.1">
    <property type="nucleotide sequence ID" value="NZ_CP159992.1"/>
</dbReference>
<comment type="subcellular location">
    <subcellularLocation>
        <location evidence="5">Cytoplasm</location>
    </subcellularLocation>
    <text evidence="5">Associated with two foci at the outer edges of the nucleoid region in young cells, and at four foci within both cell halves in older cells.</text>
</comment>
<evidence type="ECO:0000256" key="3">
    <source>
        <dbReference type="ARBA" id="ARBA00022829"/>
    </source>
</evidence>
<dbReference type="AlphaFoldDB" id="A0AAU8NJB2"/>
<evidence type="ECO:0000256" key="4">
    <source>
        <dbReference type="ARBA" id="ARBA00023306"/>
    </source>
</evidence>
<feature type="region of interest" description="Disordered" evidence="6">
    <location>
        <begin position="194"/>
        <end position="232"/>
    </location>
</feature>
<dbReference type="Pfam" id="PF04079">
    <property type="entry name" value="SMC_ScpB"/>
    <property type="match status" value="1"/>
</dbReference>
<dbReference type="PANTHER" id="PTHR34298:SF2">
    <property type="entry name" value="SEGREGATION AND CONDENSATION PROTEIN B"/>
    <property type="match status" value="1"/>
</dbReference>
<evidence type="ECO:0000256" key="1">
    <source>
        <dbReference type="ARBA" id="ARBA00022490"/>
    </source>
</evidence>
<name>A0AAU8NJB2_9BACL</name>
<sequence>MDFPKLKSIIEGLLFLSGEEGLSVKQIAEIVDQRVELVTDAIEEMITDFSRQGRGVQILKIAGVVQLGTLPEHASYFEKLAYSPARTSLSQAALETLAIVAYRQPITRVEIEEIRGVKSERAIHTLVNKDLIVEVGRAEAIGRPILYGTTKSFLDYFGLASIKDLPEPGLFEDSENLEEETQLLFNKLDIQQTNFGDQGGQHELGYEDNAGSLEQDRAADSQDDSSNSSSSS</sequence>
<comment type="function">
    <text evidence="5">Participates in chromosomal partition during cell division. May act via the formation of a condensin-like complex containing Smc and ScpA that pull DNA away from mid-cell into both cell halves.</text>
</comment>
<evidence type="ECO:0000256" key="6">
    <source>
        <dbReference type="SAM" id="MobiDB-lite"/>
    </source>
</evidence>
<keyword evidence="2 5" id="KW-0132">Cell division</keyword>
<dbReference type="HAMAP" id="MF_01804">
    <property type="entry name" value="ScpB"/>
    <property type="match status" value="1"/>
</dbReference>
<proteinExistence type="inferred from homology"/>
<dbReference type="InterPro" id="IPR005234">
    <property type="entry name" value="ScpB_csome_segregation"/>
</dbReference>
<dbReference type="GO" id="GO:0005737">
    <property type="term" value="C:cytoplasm"/>
    <property type="evidence" value="ECO:0007669"/>
    <property type="project" value="UniProtKB-SubCell"/>
</dbReference>
<dbReference type="GO" id="GO:0051304">
    <property type="term" value="P:chromosome separation"/>
    <property type="evidence" value="ECO:0007669"/>
    <property type="project" value="InterPro"/>
</dbReference>
<evidence type="ECO:0000313" key="7">
    <source>
        <dbReference type="EMBL" id="XCP96595.1"/>
    </source>
</evidence>
<dbReference type="PIRSF" id="PIRSF019345">
    <property type="entry name" value="ScpB"/>
    <property type="match status" value="1"/>
</dbReference>
<protein>
    <recommendedName>
        <fullName evidence="5">Segregation and condensation protein B</fullName>
    </recommendedName>
</protein>
<dbReference type="EMBL" id="CP159992">
    <property type="protein sequence ID" value="XCP96595.1"/>
    <property type="molecule type" value="Genomic_DNA"/>
</dbReference>
<gene>
    <name evidence="5 7" type="primary">scpB</name>
    <name evidence="7" type="ORF">ABXS70_07795</name>
</gene>
<dbReference type="GO" id="GO:0051301">
    <property type="term" value="P:cell division"/>
    <property type="evidence" value="ECO:0007669"/>
    <property type="project" value="UniProtKB-KW"/>
</dbReference>
<dbReference type="SUPFAM" id="SSF46785">
    <property type="entry name" value="Winged helix' DNA-binding domain"/>
    <property type="match status" value="2"/>
</dbReference>
<keyword evidence="1 5" id="KW-0963">Cytoplasm</keyword>